<sequence length="145" mass="16114">MIASRPITLADLVRENRHMVELRLATPSELASVTGDFDEIGPYKGFVKGWQIIAIHDHLKNSTTLHIVGSFSMRSWITSDVLMLATDRSFARTRNSVYALGRRAEAGLSIAHLRTVARALKAWGLVEKYGLKILGDDELAEHDDA</sequence>
<organism evidence="1 2">
    <name type="scientific">Aliidongia dinghuensis</name>
    <dbReference type="NCBI Taxonomy" id="1867774"/>
    <lineage>
        <taxon>Bacteria</taxon>
        <taxon>Pseudomonadati</taxon>
        <taxon>Pseudomonadota</taxon>
        <taxon>Alphaproteobacteria</taxon>
        <taxon>Rhodospirillales</taxon>
        <taxon>Dongiaceae</taxon>
        <taxon>Aliidongia</taxon>
    </lineage>
</organism>
<name>A0A8J2YPK6_9PROT</name>
<dbReference type="EMBL" id="BMJQ01000001">
    <property type="protein sequence ID" value="GGF00216.1"/>
    <property type="molecule type" value="Genomic_DNA"/>
</dbReference>
<evidence type="ECO:0000313" key="2">
    <source>
        <dbReference type="Proteomes" id="UP000646365"/>
    </source>
</evidence>
<proteinExistence type="predicted"/>
<reference evidence="1" key="1">
    <citation type="journal article" date="2014" name="Int. J. Syst. Evol. Microbiol.">
        <title>Complete genome sequence of Corynebacterium casei LMG S-19264T (=DSM 44701T), isolated from a smear-ripened cheese.</title>
        <authorList>
            <consortium name="US DOE Joint Genome Institute (JGI-PGF)"/>
            <person name="Walter F."/>
            <person name="Albersmeier A."/>
            <person name="Kalinowski J."/>
            <person name="Ruckert C."/>
        </authorList>
    </citation>
    <scope>NUCLEOTIDE SEQUENCE</scope>
    <source>
        <strain evidence="1">CGMCC 1.15725</strain>
    </source>
</reference>
<dbReference type="Proteomes" id="UP000646365">
    <property type="component" value="Unassembled WGS sequence"/>
</dbReference>
<dbReference type="AlphaFoldDB" id="A0A8J2YPK6"/>
<gene>
    <name evidence="1" type="ORF">GCM10011611_02280</name>
</gene>
<keyword evidence="2" id="KW-1185">Reference proteome</keyword>
<protein>
    <submittedName>
        <fullName evidence="1">Uncharacterized protein</fullName>
    </submittedName>
</protein>
<comment type="caution">
    <text evidence="1">The sequence shown here is derived from an EMBL/GenBank/DDBJ whole genome shotgun (WGS) entry which is preliminary data.</text>
</comment>
<reference evidence="1" key="2">
    <citation type="submission" date="2020-09" db="EMBL/GenBank/DDBJ databases">
        <authorList>
            <person name="Sun Q."/>
            <person name="Zhou Y."/>
        </authorList>
    </citation>
    <scope>NUCLEOTIDE SEQUENCE</scope>
    <source>
        <strain evidence="1">CGMCC 1.15725</strain>
    </source>
</reference>
<accession>A0A8J2YPK6</accession>
<evidence type="ECO:0000313" key="1">
    <source>
        <dbReference type="EMBL" id="GGF00216.1"/>
    </source>
</evidence>